<proteinExistence type="predicted"/>
<dbReference type="Pfam" id="PF25794">
    <property type="entry name" value="SACS"/>
    <property type="match status" value="1"/>
</dbReference>
<dbReference type="InterPro" id="IPR036890">
    <property type="entry name" value="HATPase_C_sf"/>
</dbReference>
<dbReference type="InterPro" id="IPR007842">
    <property type="entry name" value="HEPN_dom"/>
</dbReference>
<dbReference type="Proteomes" id="UP000001593">
    <property type="component" value="Unassembled WGS sequence"/>
</dbReference>
<dbReference type="eggNOG" id="ENOG502QQPY">
    <property type="taxonomic scope" value="Eukaryota"/>
</dbReference>
<feature type="domain" description="HEPN" evidence="1">
    <location>
        <begin position="1927"/>
        <end position="2038"/>
    </location>
</feature>
<dbReference type="Gene3D" id="1.10.287.110">
    <property type="entry name" value="DnaJ domain"/>
    <property type="match status" value="1"/>
</dbReference>
<dbReference type="PANTHER" id="PTHR15600">
    <property type="entry name" value="SACSIN"/>
    <property type="match status" value="1"/>
</dbReference>
<dbReference type="PhylomeDB" id="A7STX9"/>
<dbReference type="InParanoid" id="A7STX9"/>
<dbReference type="STRING" id="45351.A7STX9"/>
<dbReference type="SUPFAM" id="SSF81593">
    <property type="entry name" value="Nucleotidyltransferase substrate binding subunit/domain"/>
    <property type="match status" value="1"/>
</dbReference>
<dbReference type="SUPFAM" id="SSF46565">
    <property type="entry name" value="Chaperone J-domain"/>
    <property type="match status" value="1"/>
</dbReference>
<protein>
    <recommendedName>
        <fullName evidence="1">HEPN domain-containing protein</fullName>
    </recommendedName>
</protein>
<evidence type="ECO:0000313" key="2">
    <source>
        <dbReference type="EMBL" id="EDO32863.1"/>
    </source>
</evidence>
<gene>
    <name evidence="2" type="ORF">NEMVEDRAFT_v1g247395</name>
</gene>
<dbReference type="InterPro" id="IPR058210">
    <property type="entry name" value="SACS/Nov_dom"/>
</dbReference>
<dbReference type="HOGENOM" id="CLU_239890_0_0_1"/>
<accession>A7STX9</accession>
<dbReference type="NCBIfam" id="NF047352">
    <property type="entry name" value="P_loop_sacsin"/>
    <property type="match status" value="1"/>
</dbReference>
<dbReference type="Gene3D" id="1.20.120.330">
    <property type="entry name" value="Nucleotidyltransferases domain 2"/>
    <property type="match status" value="1"/>
</dbReference>
<dbReference type="GO" id="GO:0030544">
    <property type="term" value="F:Hsp70 protein binding"/>
    <property type="evidence" value="ECO:0000318"/>
    <property type="project" value="GO_Central"/>
</dbReference>
<dbReference type="InterPro" id="IPR052972">
    <property type="entry name" value="Sacsin_chaperone_reg"/>
</dbReference>
<organism evidence="2 3">
    <name type="scientific">Nematostella vectensis</name>
    <name type="common">Starlet sea anemone</name>
    <dbReference type="NCBI Taxonomy" id="45351"/>
    <lineage>
        <taxon>Eukaryota</taxon>
        <taxon>Metazoa</taxon>
        <taxon>Cnidaria</taxon>
        <taxon>Anthozoa</taxon>
        <taxon>Hexacorallia</taxon>
        <taxon>Actiniaria</taxon>
        <taxon>Edwardsiidae</taxon>
        <taxon>Nematostella</taxon>
    </lineage>
</organism>
<dbReference type="SMART" id="SM00748">
    <property type="entry name" value="HEPN"/>
    <property type="match status" value="1"/>
</dbReference>
<dbReference type="Pfam" id="PF05168">
    <property type="entry name" value="HEPN"/>
    <property type="match status" value="1"/>
</dbReference>
<reference evidence="2 3" key="1">
    <citation type="journal article" date="2007" name="Science">
        <title>Sea anemone genome reveals ancestral eumetazoan gene repertoire and genomic organization.</title>
        <authorList>
            <person name="Putnam N.H."/>
            <person name="Srivastava M."/>
            <person name="Hellsten U."/>
            <person name="Dirks B."/>
            <person name="Chapman J."/>
            <person name="Salamov A."/>
            <person name="Terry A."/>
            <person name="Shapiro H."/>
            <person name="Lindquist E."/>
            <person name="Kapitonov V.V."/>
            <person name="Jurka J."/>
            <person name="Genikhovich G."/>
            <person name="Grigoriev I.V."/>
            <person name="Lucas S.M."/>
            <person name="Steele R.E."/>
            <person name="Finnerty J.R."/>
            <person name="Technau U."/>
            <person name="Martindale M.Q."/>
            <person name="Rokhsar D.S."/>
        </authorList>
    </citation>
    <scope>NUCLEOTIDE SEQUENCE [LARGE SCALE GENOMIC DNA]</scope>
    <source>
        <strain evidence="3">CH2 X CH6</strain>
    </source>
</reference>
<keyword evidence="3" id="KW-1185">Reference proteome</keyword>
<dbReference type="EMBL" id="DS469803">
    <property type="protein sequence ID" value="EDO32863.1"/>
    <property type="molecule type" value="Genomic_DNA"/>
</dbReference>
<evidence type="ECO:0000259" key="1">
    <source>
        <dbReference type="PROSITE" id="PS50910"/>
    </source>
</evidence>
<name>A7STX9_NEMVE</name>
<sequence>MPDEPGINYANEKIPVSTCLELGVNTRREDFLRRRSHGIPFGQKEKLTTRLKRILEGYPCDGAILKELLQNADDAKASKICFIKDLRRHPSERIFEHSWKPLQGPALCVYNDSPFTTQDIEGIQRLGEGSKGDDPNKTGQYGVGFNAVYHMTDCPSFVSKGQEAGEIMCVFDPNLTFVPGATDEAPGRQYKELDHLRDVFSDVFPCYLGEHFPVENATMFRFPLRDVHMASSSKISNKPFDIKQLNKLVQTFKAEMFHSLLFVNNVREISLCEISEVSGQPFDEYKVTATLSPEDEKSLEEFAGYVKETSRILRKGSVSLEDVEKREVSYVVSLEDNQGKKERFLVVQRCGFERDAEVPSCVNSAVKKQELGLLPRGGVATLLDSPSAADKKAFCFLPLPFTTGLPVHVNGHFALDHEARRNLWRSESEGDHRGAWNTMLLKSVVAPCYVTLLSEMRQHLGIQDTDAVIGRREALQQTGQYLRLFPNLHNNEPYWDELAKEVYRYIGNKEVPLLPVHRPVEDESASEKKEQDEQASRVKIEWFAPKEEGGRKLFFNDLSTVTAEQFKKDDASTKKPANSVSFTSHRTSLYSEAVLLTDTLLRSGLNLAEAPLNLFNNFKKSDVDVACVNPEDVLSFYHTGSNIECLPQCLEDTGIKNVKNLLLVLAYCKHSDKFLKSLHGLPLLLTQDGMLRMFDEENPVFLTTHHTLTPRNASLFVHRNLFNDVFYKALSKSNVFKRFDIAAFAKLLPNNLERKYNVSDDFIEWDPVSDKSNDLPSGGWLFGVWKLITSEIKDAIENHNEVTLEYKSRIAQNVVAPLQNWCLLPVEETECSSLASSGTRHRQLLAPFSMSKLVVSLPLHFRPDSICGVLRKLALPEINTRVIVSPSNTSSIFDHKADSLARLLVANVDNPRLILSALSHKLNKVELPSTITSKDCKDVLTYFNGNVTSLSPDDSYSLKTLPFHETVNGEHTSIAEKKVYVLPSEIPKAGLNIWERSGLVFLKEDQSLEALYQFLDCLCKNSVDIYCEVILPRFQDMTQQAHIDHLQFLNGKLGTPQLQQGGKPDRNRLISSLSSLKFLPGVVHGQLKPASSFYDPRNDVFKIMLESKAGSFPPTPFNSDYWLSFLCKIGLIHIVSNQKFVEFAEEVANEAKCSRTDATFKKSLTLIKHLFNREDITTSPLLADIKNTKFVPPHKVSEALSRLCPPFESNMNGELSYIPFNGSVLPKHETISWTSANILPRQACPPWPLRGIEQMLGIYEKPPVEVVVAHCLTISKRFAKTLNEDMKNLTEPCKIKDVMEDLYDFLSTCADDVSVDRLKNAQCILVANGRRVVLPRQIVVQFPIEIPPYLYKIPLELGKFHELFKRLGATGTVTVQQYVSVLDMIHKECGNKCMDPNEMKSSLMATKGIFDLLSQSKQTPDEMEHLFLPGARKSEKDRVYLVPSHQLICDDAPHFRDRIDGFEEVLLIRLKDCWLENASDDTLVCKLPEKVRPQMMTQVVEERLLNNDSKECDDDDQSNVAARQLRQVINSDEFCLGFARLVKHEDYENKKETRPDILSDIKSKLASLRVVSGPELRTQLFHKEHAIPGSESKVDCFDEHSNTDNIVTLYVNTDIQSIQPKIAEVVNRIAGKVLTNLVYLAPLLSMPPWGISLYLDKNKIREDNSVETSHLPEPGSYVHLDHHFLLDNSFDHFHAGEYVGYEMDDPSLRDEDGPPTYIYAIVVEEIPGEESTALFLTRKYKINIGDDREVIADGIDLYKFRRPPDAQRDGTGMELVKRASESEVPPPKHTGVLKDALDEVTRVLEEAWKLPLETRRKIIKRLFLKWHPDKNPDDVEFCTKVFQHLQNEIQRLESGKASVFHSSGFSDFHGFSQRWGRRARSYGQSWSSYGTSRGYSGGWSSYRSSYVPRSSGRRNPQPTESRRWFRQAEADLAAVANDLGVLNMYYEWGCFKSHQAAEKALKAAQFSLDATNVRIHDLHMIASCLDDSTLSSLAVQLEGLVGNSMRMRYPDCMVSPRIPHDVYTRQQSRDAYCLAKKILNRVRERFF</sequence>
<dbReference type="OMA" id="HANPFKK"/>
<dbReference type="InterPro" id="IPR036869">
    <property type="entry name" value="J_dom_sf"/>
</dbReference>
<dbReference type="SUPFAM" id="SSF55874">
    <property type="entry name" value="ATPase domain of HSP90 chaperone/DNA topoisomerase II/histidine kinase"/>
    <property type="match status" value="1"/>
</dbReference>
<dbReference type="PANTHER" id="PTHR15600:SF42">
    <property type="entry name" value="SACSIN"/>
    <property type="match status" value="1"/>
</dbReference>
<evidence type="ECO:0000313" key="3">
    <source>
        <dbReference type="Proteomes" id="UP000001593"/>
    </source>
</evidence>
<dbReference type="PROSITE" id="PS50910">
    <property type="entry name" value="HEPN"/>
    <property type="match status" value="1"/>
</dbReference>